<dbReference type="OrthoDB" id="9775391at2"/>
<evidence type="ECO:0008006" key="4">
    <source>
        <dbReference type="Google" id="ProtNLM"/>
    </source>
</evidence>
<dbReference type="InterPro" id="IPR029017">
    <property type="entry name" value="Enolase-like_N"/>
</dbReference>
<gene>
    <name evidence="2" type="ORF">BEN49_08750</name>
</gene>
<protein>
    <recommendedName>
        <fullName evidence="4">Mandelate racemase/muconate lactonizing enzyme N-terminal domain-containing protein</fullName>
    </recommendedName>
</protein>
<evidence type="ECO:0000313" key="2">
    <source>
        <dbReference type="EMBL" id="OGX89682.1"/>
    </source>
</evidence>
<accession>A0A1G1TFM0</accession>
<dbReference type="SUPFAM" id="SSF54826">
    <property type="entry name" value="Enolase N-terminal domain-like"/>
    <property type="match status" value="1"/>
</dbReference>
<reference evidence="2 3" key="1">
    <citation type="submission" date="2016-08" db="EMBL/GenBank/DDBJ databases">
        <title>Hymenobacter coccineus sp. nov., Hymenobacter lapidarius sp. nov. and Hymenobacter glacialis sp. nov., isolated from Antarctic soil.</title>
        <authorList>
            <person name="Sedlacek I."/>
            <person name="Kralova S."/>
            <person name="Kyrova K."/>
            <person name="Maslanova I."/>
            <person name="Stankova E."/>
            <person name="Vrbovska V."/>
            <person name="Nemec M."/>
            <person name="Bartak M."/>
            <person name="Svec P."/>
            <person name="Busse H.-J."/>
            <person name="Pantucek R."/>
        </authorList>
    </citation>
    <scope>NUCLEOTIDE SEQUENCE [LARGE SCALE GENOMIC DNA]</scope>
    <source>
        <strain evidence="2 3">CCM 8649</strain>
    </source>
</reference>
<comment type="caution">
    <text evidence="2">The sequence shown here is derived from an EMBL/GenBank/DDBJ whole genome shotgun (WGS) entry which is preliminary data.</text>
</comment>
<sequence>MPTWTLTALDLPLRFVWKISRNASAAKTNLVVQVAGHGHTGRGEAAPNVRYAESPALLAEQFGALQAAGLARVETLDDLDALLGAHPVAQALSFALEAALVQWLAGRAGSQCGSGWACRRRPPPRPPPSRCPLCRPAKWPRSWRRSGRRALSC</sequence>
<dbReference type="Proteomes" id="UP000177506">
    <property type="component" value="Unassembled WGS sequence"/>
</dbReference>
<keyword evidence="3" id="KW-1185">Reference proteome</keyword>
<evidence type="ECO:0000313" key="3">
    <source>
        <dbReference type="Proteomes" id="UP000177506"/>
    </source>
</evidence>
<feature type="region of interest" description="Disordered" evidence="1">
    <location>
        <begin position="111"/>
        <end position="130"/>
    </location>
</feature>
<organism evidence="2 3">
    <name type="scientific">Hymenobacter coccineus</name>
    <dbReference type="NCBI Taxonomy" id="1908235"/>
    <lineage>
        <taxon>Bacteria</taxon>
        <taxon>Pseudomonadati</taxon>
        <taxon>Bacteroidota</taxon>
        <taxon>Cytophagia</taxon>
        <taxon>Cytophagales</taxon>
        <taxon>Hymenobacteraceae</taxon>
        <taxon>Hymenobacter</taxon>
    </lineage>
</organism>
<dbReference type="Gene3D" id="3.30.390.10">
    <property type="entry name" value="Enolase-like, N-terminal domain"/>
    <property type="match status" value="1"/>
</dbReference>
<proteinExistence type="predicted"/>
<dbReference type="RefSeq" id="WP_070744667.1">
    <property type="nucleotide sequence ID" value="NZ_MDZA01000266.1"/>
</dbReference>
<dbReference type="AlphaFoldDB" id="A0A1G1TFM0"/>
<name>A0A1G1TFM0_9BACT</name>
<evidence type="ECO:0000256" key="1">
    <source>
        <dbReference type="SAM" id="MobiDB-lite"/>
    </source>
</evidence>
<dbReference type="EMBL" id="MDZA01000266">
    <property type="protein sequence ID" value="OGX89682.1"/>
    <property type="molecule type" value="Genomic_DNA"/>
</dbReference>